<comment type="caution">
    <text evidence="2">The sequence shown here is derived from an EMBL/GenBank/DDBJ whole genome shotgun (WGS) entry which is preliminary data.</text>
</comment>
<evidence type="ECO:0000256" key="1">
    <source>
        <dbReference type="SAM" id="MobiDB-lite"/>
    </source>
</evidence>
<name>A0A0L0UTB6_9BASI</name>
<accession>A0A0L0UTB6</accession>
<protein>
    <submittedName>
        <fullName evidence="2">Uncharacterized protein</fullName>
    </submittedName>
</protein>
<proteinExistence type="predicted"/>
<evidence type="ECO:0000313" key="3">
    <source>
        <dbReference type="Proteomes" id="UP000054564"/>
    </source>
</evidence>
<organism evidence="2 3">
    <name type="scientific">Puccinia striiformis f. sp. tritici PST-78</name>
    <dbReference type="NCBI Taxonomy" id="1165861"/>
    <lineage>
        <taxon>Eukaryota</taxon>
        <taxon>Fungi</taxon>
        <taxon>Dikarya</taxon>
        <taxon>Basidiomycota</taxon>
        <taxon>Pucciniomycotina</taxon>
        <taxon>Pucciniomycetes</taxon>
        <taxon>Pucciniales</taxon>
        <taxon>Pucciniaceae</taxon>
        <taxon>Puccinia</taxon>
    </lineage>
</organism>
<feature type="region of interest" description="Disordered" evidence="1">
    <location>
        <begin position="85"/>
        <end position="106"/>
    </location>
</feature>
<dbReference type="Proteomes" id="UP000054564">
    <property type="component" value="Unassembled WGS sequence"/>
</dbReference>
<evidence type="ECO:0000313" key="2">
    <source>
        <dbReference type="EMBL" id="KNE90270.1"/>
    </source>
</evidence>
<sequence length="106" mass="11602">MEDMSQSLPQWILLLTRAREKRDIKVHTSIPTEALYGDGSSSEVLGALKPNVTASRADGHEHSIGHPDGSCSCQPIDVQCLAPTHKLTNAEHPNRQVDHPNSQLQT</sequence>
<keyword evidence="3" id="KW-1185">Reference proteome</keyword>
<dbReference type="EMBL" id="AJIL01000266">
    <property type="protein sequence ID" value="KNE90270.1"/>
    <property type="molecule type" value="Genomic_DNA"/>
</dbReference>
<gene>
    <name evidence="2" type="ORF">PSTG_16263</name>
</gene>
<dbReference type="AlphaFoldDB" id="A0A0L0UTB6"/>
<reference evidence="3" key="1">
    <citation type="submission" date="2014-03" db="EMBL/GenBank/DDBJ databases">
        <title>The Genome Sequence of Puccinia striiformis f. sp. tritici PST-78.</title>
        <authorList>
            <consortium name="The Broad Institute Genome Sequencing Platform"/>
            <person name="Cuomo C."/>
            <person name="Hulbert S."/>
            <person name="Chen X."/>
            <person name="Walker B."/>
            <person name="Young S.K."/>
            <person name="Zeng Q."/>
            <person name="Gargeya S."/>
            <person name="Fitzgerald M."/>
            <person name="Haas B."/>
            <person name="Abouelleil A."/>
            <person name="Alvarado L."/>
            <person name="Arachchi H.M."/>
            <person name="Berlin A.M."/>
            <person name="Chapman S.B."/>
            <person name="Goldberg J."/>
            <person name="Griggs A."/>
            <person name="Gujja S."/>
            <person name="Hansen M."/>
            <person name="Howarth C."/>
            <person name="Imamovic A."/>
            <person name="Larimer J."/>
            <person name="McCowan C."/>
            <person name="Montmayeur A."/>
            <person name="Murphy C."/>
            <person name="Neiman D."/>
            <person name="Pearson M."/>
            <person name="Priest M."/>
            <person name="Roberts A."/>
            <person name="Saif S."/>
            <person name="Shea T."/>
            <person name="Sisk P."/>
            <person name="Sykes S."/>
            <person name="Wortman J."/>
            <person name="Nusbaum C."/>
            <person name="Birren B."/>
        </authorList>
    </citation>
    <scope>NUCLEOTIDE SEQUENCE [LARGE SCALE GENOMIC DNA]</scope>
    <source>
        <strain evidence="3">race PST-78</strain>
    </source>
</reference>
<feature type="compositionally biased region" description="Basic and acidic residues" evidence="1">
    <location>
        <begin position="88"/>
        <end position="98"/>
    </location>
</feature>